<dbReference type="PROSITE" id="PS50254">
    <property type="entry name" value="REL_2"/>
    <property type="match status" value="1"/>
</dbReference>
<dbReference type="CDD" id="cd01177">
    <property type="entry name" value="IPT_NFkappaB"/>
    <property type="match status" value="1"/>
</dbReference>
<dbReference type="InterPro" id="IPR011539">
    <property type="entry name" value="RHD_DNA_bind_dom"/>
</dbReference>
<dbReference type="FunFam" id="2.60.40.10:FF:000046">
    <property type="entry name" value="Nuclear factor NF-kappa-B p105 subunit"/>
    <property type="match status" value="1"/>
</dbReference>
<dbReference type="InterPro" id="IPR032397">
    <property type="entry name" value="RHD_dimer"/>
</dbReference>
<dbReference type="PANTHER" id="PTHR24169">
    <property type="entry name" value="NUCLEAR FACTOR NF-KAPPA-B PROTEIN"/>
    <property type="match status" value="1"/>
</dbReference>
<dbReference type="SUPFAM" id="SSF81296">
    <property type="entry name" value="E set domains"/>
    <property type="match status" value="1"/>
</dbReference>
<dbReference type="PROSITE" id="PS01204">
    <property type="entry name" value="REL_1"/>
    <property type="match status" value="1"/>
</dbReference>
<dbReference type="GO" id="GO:0003677">
    <property type="term" value="F:DNA binding"/>
    <property type="evidence" value="ECO:0007669"/>
    <property type="project" value="InterPro"/>
</dbReference>
<feature type="compositionally biased region" description="Polar residues" evidence="1">
    <location>
        <begin position="396"/>
        <end position="406"/>
    </location>
</feature>
<dbReference type="EMBL" id="AY692136">
    <property type="protein sequence ID" value="AAV80379.1"/>
    <property type="molecule type" value="mRNA"/>
</dbReference>
<dbReference type="InterPro" id="IPR013783">
    <property type="entry name" value="Ig-like_fold"/>
</dbReference>
<organism evidence="3">
    <name type="scientific">Ciona intestinalis</name>
    <name type="common">Transparent sea squirt</name>
    <name type="synonym">Ascidia intestinalis</name>
    <dbReference type="NCBI Taxonomy" id="7719"/>
    <lineage>
        <taxon>Eukaryota</taxon>
        <taxon>Metazoa</taxon>
        <taxon>Chordata</taxon>
        <taxon>Tunicata</taxon>
        <taxon>Ascidiacea</taxon>
        <taxon>Phlebobranchia</taxon>
        <taxon>Cionidae</taxon>
        <taxon>Ciona</taxon>
    </lineage>
</organism>
<dbReference type="GO" id="GO:0005737">
    <property type="term" value="C:cytoplasm"/>
    <property type="evidence" value="ECO:0007669"/>
    <property type="project" value="InterPro"/>
</dbReference>
<accession>Q5QD57</accession>
<protein>
    <submittedName>
        <fullName evidence="3">Rel1</fullName>
    </submittedName>
</protein>
<dbReference type="InterPro" id="IPR037059">
    <property type="entry name" value="RHD_DNA_bind_dom_sf"/>
</dbReference>
<reference evidence="3" key="1">
    <citation type="journal article" date="2005" name="Dev. Biol.">
        <title>Regulation of NF-kappaB/Rel by IkappaB is essential for ascidian notochord formation.</title>
        <authorList>
            <person name="Kawai N."/>
            <person name="Takahashi H."/>
            <person name="Nishida H."/>
            <person name="Yokosawa H."/>
        </authorList>
    </citation>
    <scope>NUCLEOTIDE SEQUENCE</scope>
</reference>
<feature type="region of interest" description="Disordered" evidence="1">
    <location>
        <begin position="385"/>
        <end position="406"/>
    </location>
</feature>
<dbReference type="Gene3D" id="2.60.40.340">
    <property type="entry name" value="Rel homology domain (RHD), DNA-binding domain"/>
    <property type="match status" value="1"/>
</dbReference>
<dbReference type="InterPro" id="IPR002909">
    <property type="entry name" value="IPT_dom"/>
</dbReference>
<dbReference type="InterPro" id="IPR030492">
    <property type="entry name" value="RHD_CS"/>
</dbReference>
<dbReference type="Pfam" id="PF00554">
    <property type="entry name" value="RHD_DNA_bind"/>
    <property type="match status" value="1"/>
</dbReference>
<dbReference type="InterPro" id="IPR000451">
    <property type="entry name" value="NFkB/Dor"/>
</dbReference>
<dbReference type="PRINTS" id="PR00057">
    <property type="entry name" value="NFKBTNSCPFCT"/>
</dbReference>
<feature type="domain" description="RHD" evidence="2">
    <location>
        <begin position="2"/>
        <end position="181"/>
    </location>
</feature>
<dbReference type="InterPro" id="IPR033926">
    <property type="entry name" value="IPT_NFkappaB"/>
</dbReference>
<dbReference type="GO" id="GO:0003700">
    <property type="term" value="F:DNA-binding transcription factor activity"/>
    <property type="evidence" value="ECO:0007669"/>
    <property type="project" value="InterPro"/>
</dbReference>
<feature type="region of interest" description="Disordered" evidence="1">
    <location>
        <begin position="660"/>
        <end position="684"/>
    </location>
</feature>
<dbReference type="PANTHER" id="PTHR24169:SF25">
    <property type="entry name" value="DORSAL-RELATED IMMUNITY FACTOR DIF-RELATED"/>
    <property type="match status" value="1"/>
</dbReference>
<dbReference type="SUPFAM" id="SSF49417">
    <property type="entry name" value="p53-like transcription factors"/>
    <property type="match status" value="1"/>
</dbReference>
<proteinExistence type="evidence at transcript level"/>
<dbReference type="AlphaFoldDB" id="Q5QD57"/>
<dbReference type="SMART" id="SM00429">
    <property type="entry name" value="IPT"/>
    <property type="match status" value="1"/>
</dbReference>
<evidence type="ECO:0000256" key="1">
    <source>
        <dbReference type="SAM" id="MobiDB-lite"/>
    </source>
</evidence>
<dbReference type="CDD" id="cd07827">
    <property type="entry name" value="RHD-n"/>
    <property type="match status" value="1"/>
</dbReference>
<dbReference type="Gene3D" id="2.60.40.10">
    <property type="entry name" value="Immunoglobulins"/>
    <property type="match status" value="1"/>
</dbReference>
<dbReference type="InterPro" id="IPR008967">
    <property type="entry name" value="p53-like_TF_DNA-bd_sf"/>
</dbReference>
<evidence type="ECO:0000313" key="3">
    <source>
        <dbReference type="EMBL" id="AAV80379.1"/>
    </source>
</evidence>
<sequence>MDRIPVLEIVEQPKQRGMRFRYECEGRSAGSIPGKNTNGDRKTWPSCQVLNYSGVAIMRVSLVSKDDPPRPHPHSLVGRDCNNGVCQINVDPGNQMLGVFPNLGIQCVRRREVGQAIQDRLNHGVNPFGTMLDGDERSAVDVDLNIVRLCFEAFIPDARGKYTQKLEPVVSDPIYDKKATCSSVLKICRVDKTHGSCMGNEEVFLLCDKVQKEDIQVVFYRDNWEALGDFSSVDVHRQVAIVFRTPPFCNENIQEKVDVQFKLRRPSDMETSKPLVFTYLPVYHEMPQKHKFPTQLLSHPIRSNNNKNGEIRKFISDRIRKSKEPAQRQMYSPNPNIAAASLNHHGMIRNPSNPTICPTAQPSTEQFTSTMNPSYQYVKREDHSSTAIFPGDPQWPDSSHSQPPFPSASSLFNDSMVQPGFGPIQNTTATPFFDANSGKFISEKSTINEVQKSELVMPTALPPADDGQTQRSYFWSDLLKQEDSIPRLDAEQTRQLLQDNVSMPDTALENISMDSMLEQWMSKKCSIEGPMSINLTDILASENLPSTNNGPTQPIENEYQQMSPYPAFSTSNTAPTTSNLLTQSMTFSQTTMPLDATSTGILSPNHTPQLFNHQQHPVMSPIHPSSHQPQQNAVNMQRMDMNLPSQQQRFHPQFSEPTPFGTNSNNNHCIEQTNPGTFALSPTQNDHNVESTIISTFLQNLETVQR</sequence>
<gene>
    <name evidence="3" type="primary">rel1</name>
</gene>
<evidence type="ECO:0000259" key="2">
    <source>
        <dbReference type="PROSITE" id="PS50254"/>
    </source>
</evidence>
<dbReference type="InterPro" id="IPR014756">
    <property type="entry name" value="Ig_E-set"/>
</dbReference>
<dbReference type="Pfam" id="PF16179">
    <property type="entry name" value="RHD_dimer"/>
    <property type="match status" value="1"/>
</dbReference>
<name>Q5QD57_CIOIN</name>